<proteinExistence type="predicted"/>
<reference evidence="1" key="1">
    <citation type="submission" date="2023-10" db="EMBL/GenBank/DDBJ databases">
        <authorList>
            <person name="Rodriguez Cubillos JULIANA M."/>
            <person name="De Vega J."/>
        </authorList>
    </citation>
    <scope>NUCLEOTIDE SEQUENCE</scope>
</reference>
<evidence type="ECO:0000313" key="2">
    <source>
        <dbReference type="Proteomes" id="UP001177021"/>
    </source>
</evidence>
<dbReference type="Proteomes" id="UP001177021">
    <property type="component" value="Unassembled WGS sequence"/>
</dbReference>
<name>A0ACB0KB80_TRIPR</name>
<comment type="caution">
    <text evidence="1">The sequence shown here is derived from an EMBL/GenBank/DDBJ whole genome shotgun (WGS) entry which is preliminary data.</text>
</comment>
<sequence length="75" mass="8226">MKLLQRLISATPHLGASSTKEAQEGVAIEIAEAGIVGGFERGACCYCYYFTEFINFVYPNSFIENGISNQMVVLN</sequence>
<keyword evidence="2" id="KW-1185">Reference proteome</keyword>
<evidence type="ECO:0000313" key="1">
    <source>
        <dbReference type="EMBL" id="CAJ2654125.1"/>
    </source>
</evidence>
<organism evidence="1 2">
    <name type="scientific">Trifolium pratense</name>
    <name type="common">Red clover</name>
    <dbReference type="NCBI Taxonomy" id="57577"/>
    <lineage>
        <taxon>Eukaryota</taxon>
        <taxon>Viridiplantae</taxon>
        <taxon>Streptophyta</taxon>
        <taxon>Embryophyta</taxon>
        <taxon>Tracheophyta</taxon>
        <taxon>Spermatophyta</taxon>
        <taxon>Magnoliopsida</taxon>
        <taxon>eudicotyledons</taxon>
        <taxon>Gunneridae</taxon>
        <taxon>Pentapetalae</taxon>
        <taxon>rosids</taxon>
        <taxon>fabids</taxon>
        <taxon>Fabales</taxon>
        <taxon>Fabaceae</taxon>
        <taxon>Papilionoideae</taxon>
        <taxon>50 kb inversion clade</taxon>
        <taxon>NPAAA clade</taxon>
        <taxon>Hologalegina</taxon>
        <taxon>IRL clade</taxon>
        <taxon>Trifolieae</taxon>
        <taxon>Trifolium</taxon>
    </lineage>
</organism>
<accession>A0ACB0KB80</accession>
<dbReference type="EMBL" id="CASHSV030000206">
    <property type="protein sequence ID" value="CAJ2654125.1"/>
    <property type="molecule type" value="Genomic_DNA"/>
</dbReference>
<gene>
    <name evidence="1" type="ORF">MILVUS5_LOCUS21345</name>
</gene>
<protein>
    <submittedName>
        <fullName evidence="1">Uncharacterized protein</fullName>
    </submittedName>
</protein>